<dbReference type="GO" id="GO:0030246">
    <property type="term" value="F:carbohydrate binding"/>
    <property type="evidence" value="ECO:0007669"/>
    <property type="project" value="UniProtKB-KW"/>
</dbReference>
<feature type="domain" description="C-type lectin" evidence="6">
    <location>
        <begin position="40"/>
        <end position="143"/>
    </location>
</feature>
<dbReference type="InterPro" id="IPR051663">
    <property type="entry name" value="CLec_Tetranectin-domain"/>
</dbReference>
<proteinExistence type="predicted"/>
<accession>A0AA37QFR4</accession>
<dbReference type="PANTHER" id="PTHR22799">
    <property type="entry name" value="TETRANECTIN-RELATED"/>
    <property type="match status" value="1"/>
</dbReference>
<feature type="signal peptide" evidence="5">
    <location>
        <begin position="1"/>
        <end position="27"/>
    </location>
</feature>
<comment type="caution">
    <text evidence="7">The sequence shown here is derived from an EMBL/GenBank/DDBJ whole genome shotgun (WGS) entry which is preliminary data.</text>
</comment>
<dbReference type="EMBL" id="BRXS01000004">
    <property type="protein sequence ID" value="GLC25983.1"/>
    <property type="molecule type" value="Genomic_DNA"/>
</dbReference>
<dbReference type="Pfam" id="PF07589">
    <property type="entry name" value="PEP-CTERM"/>
    <property type="match status" value="1"/>
</dbReference>
<dbReference type="SUPFAM" id="SSF56436">
    <property type="entry name" value="C-type lectin-like"/>
    <property type="match status" value="1"/>
</dbReference>
<comment type="subcellular location">
    <subcellularLocation>
        <location evidence="1">Secreted</location>
    </subcellularLocation>
</comment>
<evidence type="ECO:0000259" key="6">
    <source>
        <dbReference type="PROSITE" id="PS50041"/>
    </source>
</evidence>
<evidence type="ECO:0000313" key="7">
    <source>
        <dbReference type="EMBL" id="GLC25983.1"/>
    </source>
</evidence>
<feature type="chain" id="PRO_5041271054" description="C-type lectin domain-containing protein" evidence="5">
    <location>
        <begin position="28"/>
        <end position="192"/>
    </location>
</feature>
<dbReference type="Gene3D" id="3.10.100.10">
    <property type="entry name" value="Mannose-Binding Protein A, subunit A"/>
    <property type="match status" value="1"/>
</dbReference>
<dbReference type="NCBIfam" id="TIGR02595">
    <property type="entry name" value="PEP_CTERM"/>
    <property type="match status" value="1"/>
</dbReference>
<dbReference type="InterPro" id="IPR013424">
    <property type="entry name" value="Ice-binding_C"/>
</dbReference>
<dbReference type="GO" id="GO:0008083">
    <property type="term" value="F:growth factor activity"/>
    <property type="evidence" value="ECO:0007669"/>
    <property type="project" value="TreeGrafter"/>
</dbReference>
<evidence type="ECO:0000313" key="8">
    <source>
        <dbReference type="Proteomes" id="UP001161325"/>
    </source>
</evidence>
<keyword evidence="2" id="KW-0964">Secreted</keyword>
<gene>
    <name evidence="7" type="ORF">rosag_24960</name>
</gene>
<evidence type="ECO:0000256" key="2">
    <source>
        <dbReference type="ARBA" id="ARBA00022525"/>
    </source>
</evidence>
<dbReference type="AlphaFoldDB" id="A0AA37QFR4"/>
<dbReference type="Pfam" id="PF00059">
    <property type="entry name" value="Lectin_C"/>
    <property type="match status" value="1"/>
</dbReference>
<dbReference type="InterPro" id="IPR001304">
    <property type="entry name" value="C-type_lectin-like"/>
</dbReference>
<evidence type="ECO:0000256" key="3">
    <source>
        <dbReference type="ARBA" id="ARBA00022729"/>
    </source>
</evidence>
<keyword evidence="3 5" id="KW-0732">Signal</keyword>
<dbReference type="RefSeq" id="WP_284350455.1">
    <property type="nucleotide sequence ID" value="NZ_BRXS01000004.1"/>
</dbReference>
<evidence type="ECO:0000256" key="5">
    <source>
        <dbReference type="SAM" id="SignalP"/>
    </source>
</evidence>
<dbReference type="PROSITE" id="PS50041">
    <property type="entry name" value="C_TYPE_LECTIN_2"/>
    <property type="match status" value="1"/>
</dbReference>
<sequence length="192" mass="19602">MHRRLLQGLATAAAAFAIAAAPASAEAQCSAGFTLTSYAGGSSCFRITSGSTSWSIANAEATSLGGWLAAIGSAAENAAARSFMDGLIGGSQFHIGFTDAASEGAFVWSNGQAVTYTNWNLGEPNDVNNEDVTEMLSTGAWNDIQDSPNTIRYGLIETAAVSTVPEPATVGLLGAGLAVLGVAARRRRRAVA</sequence>
<reference evidence="7" key="1">
    <citation type="submission" date="2022-08" db="EMBL/GenBank/DDBJ databases">
        <title>Draft genome sequencing of Roseisolibacter agri AW1220.</title>
        <authorList>
            <person name="Tobiishi Y."/>
            <person name="Tonouchi A."/>
        </authorList>
    </citation>
    <scope>NUCLEOTIDE SEQUENCE</scope>
    <source>
        <strain evidence="7">AW1220</strain>
    </source>
</reference>
<name>A0AA37QFR4_9BACT</name>
<protein>
    <recommendedName>
        <fullName evidence="6">C-type lectin domain-containing protein</fullName>
    </recommendedName>
</protein>
<dbReference type="GO" id="GO:0005615">
    <property type="term" value="C:extracellular space"/>
    <property type="evidence" value="ECO:0007669"/>
    <property type="project" value="TreeGrafter"/>
</dbReference>
<dbReference type="InterPro" id="IPR016186">
    <property type="entry name" value="C-type_lectin-like/link_sf"/>
</dbReference>
<organism evidence="7 8">
    <name type="scientific">Roseisolibacter agri</name>
    <dbReference type="NCBI Taxonomy" id="2014610"/>
    <lineage>
        <taxon>Bacteria</taxon>
        <taxon>Pseudomonadati</taxon>
        <taxon>Gemmatimonadota</taxon>
        <taxon>Gemmatimonadia</taxon>
        <taxon>Gemmatimonadales</taxon>
        <taxon>Gemmatimonadaceae</taxon>
        <taxon>Roseisolibacter</taxon>
    </lineage>
</organism>
<dbReference type="Proteomes" id="UP001161325">
    <property type="component" value="Unassembled WGS sequence"/>
</dbReference>
<keyword evidence="8" id="KW-1185">Reference proteome</keyword>
<evidence type="ECO:0000256" key="4">
    <source>
        <dbReference type="ARBA" id="ARBA00022734"/>
    </source>
</evidence>
<keyword evidence="4" id="KW-0430">Lectin</keyword>
<evidence type="ECO:0000256" key="1">
    <source>
        <dbReference type="ARBA" id="ARBA00004613"/>
    </source>
</evidence>
<dbReference type="PANTHER" id="PTHR22799:SF1">
    <property type="entry name" value="C-TYPE LECTIN DOMAIN FAMILY 11 MEMBER A"/>
    <property type="match status" value="1"/>
</dbReference>
<dbReference type="SMART" id="SM00034">
    <property type="entry name" value="CLECT"/>
    <property type="match status" value="1"/>
</dbReference>
<dbReference type="InterPro" id="IPR016187">
    <property type="entry name" value="CTDL_fold"/>
</dbReference>